<sequence length="183" mass="17621">MRQVAAWSGTGDIVRVPKPGTPLSARPGPSSKGMTMAGNDLGSLLGGLLGGGGSGGQGGSGGAGNILGALLGALTGAGGGASGAQAGGNNPLGGLMDMLTKSGLADQAQSWLGTGDNKPVSGAQIAEAVPDEALQKAAAQAGVSPQEAADQIAQALPTAVDRLSPEGQLPSGSLEDIIRQQKF</sequence>
<protein>
    <recommendedName>
        <fullName evidence="4">DUF937 domain-containing protein</fullName>
    </recommendedName>
</protein>
<name>A0A0L8MFE3_STRVG</name>
<dbReference type="SUPFAM" id="SSF140804">
    <property type="entry name" value="YidB-like"/>
    <property type="match status" value="1"/>
</dbReference>
<dbReference type="EMBL" id="LGUV01000267">
    <property type="protein sequence ID" value="KOG49100.1"/>
    <property type="molecule type" value="Genomic_DNA"/>
</dbReference>
<evidence type="ECO:0000313" key="2">
    <source>
        <dbReference type="EMBL" id="KOG49100.1"/>
    </source>
</evidence>
<dbReference type="InterPro" id="IPR045372">
    <property type="entry name" value="YidB"/>
</dbReference>
<reference evidence="3" key="1">
    <citation type="submission" date="2015-07" db="EMBL/GenBank/DDBJ databases">
        <authorList>
            <consortium name="Consortium for Microbial Forensics and Genomics (microFORGE)"/>
            <person name="Knight B.M."/>
            <person name="Roberts D.P."/>
            <person name="Lin D."/>
            <person name="Hari K."/>
            <person name="Fletcher J."/>
            <person name="Melcher U."/>
            <person name="Blagden T."/>
            <person name="Winegar R.A."/>
        </authorList>
    </citation>
    <scope>NUCLEOTIDE SEQUENCE [LARGE SCALE GENOMIC DNA]</scope>
    <source>
        <strain evidence="3">NRRL B-1447</strain>
    </source>
</reference>
<evidence type="ECO:0008006" key="4">
    <source>
        <dbReference type="Google" id="ProtNLM"/>
    </source>
</evidence>
<evidence type="ECO:0000313" key="3">
    <source>
        <dbReference type="Proteomes" id="UP000037084"/>
    </source>
</evidence>
<dbReference type="InterPro" id="IPR027405">
    <property type="entry name" value="YidB-like"/>
</dbReference>
<gene>
    <name evidence="2" type="ORF">ADK75_19945</name>
</gene>
<accession>A0A0L8MFE3</accession>
<dbReference type="Gene3D" id="1.10.10.690">
    <property type="entry name" value="YidB-like"/>
    <property type="match status" value="1"/>
</dbReference>
<dbReference type="Pfam" id="PF20159">
    <property type="entry name" value="YidB"/>
    <property type="match status" value="1"/>
</dbReference>
<dbReference type="AlphaFoldDB" id="A0A0L8MFE3"/>
<dbReference type="PATRIC" id="fig|1961.12.peg.4516"/>
<evidence type="ECO:0000256" key="1">
    <source>
        <dbReference type="SAM" id="MobiDB-lite"/>
    </source>
</evidence>
<proteinExistence type="predicted"/>
<organism evidence="2 3">
    <name type="scientific">Streptomyces virginiae</name>
    <name type="common">Streptomyces cinnamonensis</name>
    <dbReference type="NCBI Taxonomy" id="1961"/>
    <lineage>
        <taxon>Bacteria</taxon>
        <taxon>Bacillati</taxon>
        <taxon>Actinomycetota</taxon>
        <taxon>Actinomycetes</taxon>
        <taxon>Kitasatosporales</taxon>
        <taxon>Streptomycetaceae</taxon>
        <taxon>Streptomyces</taxon>
    </lineage>
</organism>
<comment type="caution">
    <text evidence="2">The sequence shown here is derived from an EMBL/GenBank/DDBJ whole genome shotgun (WGS) entry which is preliminary data.</text>
</comment>
<feature type="region of interest" description="Disordered" evidence="1">
    <location>
        <begin position="1"/>
        <end position="31"/>
    </location>
</feature>
<dbReference type="Proteomes" id="UP000037084">
    <property type="component" value="Unassembled WGS sequence"/>
</dbReference>
<feature type="region of interest" description="Disordered" evidence="1">
    <location>
        <begin position="163"/>
        <end position="183"/>
    </location>
</feature>